<evidence type="ECO:0000256" key="4">
    <source>
        <dbReference type="SAM" id="MobiDB-lite"/>
    </source>
</evidence>
<keyword evidence="3" id="KW-0547">Nucleotide-binding</keyword>
<dbReference type="GeneID" id="103126334"/>
<evidence type="ECO:0000313" key="7">
    <source>
        <dbReference type="Proteomes" id="UP001652624"/>
    </source>
</evidence>
<feature type="compositionally biased region" description="Polar residues" evidence="4">
    <location>
        <begin position="1"/>
        <end position="14"/>
    </location>
</feature>
<dbReference type="InterPro" id="IPR038718">
    <property type="entry name" value="SNF2-like_sf"/>
</dbReference>
<dbReference type="SMART" id="SM00490">
    <property type="entry name" value="HELICc"/>
    <property type="match status" value="1"/>
</dbReference>
<dbReference type="PROSITE" id="PS51194">
    <property type="entry name" value="HELICASE_CTER"/>
    <property type="match status" value="1"/>
</dbReference>
<proteinExistence type="inferred from homology"/>
<feature type="domain" description="Helicase ATP-binding" evidence="5">
    <location>
        <begin position="307"/>
        <end position="474"/>
    </location>
</feature>
<keyword evidence="2" id="KW-0378">Hydrolase</keyword>
<dbReference type="CDD" id="cd18066">
    <property type="entry name" value="DEXHc_RAD54B"/>
    <property type="match status" value="1"/>
</dbReference>
<dbReference type="SUPFAM" id="SSF52540">
    <property type="entry name" value="P-loop containing nucleoside triphosphate hydrolases"/>
    <property type="match status" value="2"/>
</dbReference>
<feature type="region of interest" description="Disordered" evidence="4">
    <location>
        <begin position="85"/>
        <end position="109"/>
    </location>
</feature>
<reference evidence="7" key="1">
    <citation type="submission" date="2025-05" db="UniProtKB">
        <authorList>
            <consortium name="RefSeq"/>
        </authorList>
    </citation>
    <scope>NUCLEOTIDE SEQUENCE [LARGE SCALE GENOMIC DNA]</scope>
</reference>
<dbReference type="SMART" id="SM00487">
    <property type="entry name" value="DEXDc"/>
    <property type="match status" value="1"/>
</dbReference>
<feature type="region of interest" description="Disordered" evidence="4">
    <location>
        <begin position="1"/>
        <end position="33"/>
    </location>
</feature>
<dbReference type="Gene3D" id="3.40.50.300">
    <property type="entry name" value="P-loop containing nucleotide triphosphate hydrolases"/>
    <property type="match status" value="1"/>
</dbReference>
<accession>A0ABM3Y1L0</accession>
<dbReference type="Pfam" id="PF00271">
    <property type="entry name" value="Helicase_C"/>
    <property type="match status" value="1"/>
</dbReference>
<organism evidence="7 8">
    <name type="scientific">Erinaceus europaeus</name>
    <name type="common">Western European hedgehog</name>
    <dbReference type="NCBI Taxonomy" id="9365"/>
    <lineage>
        <taxon>Eukaryota</taxon>
        <taxon>Metazoa</taxon>
        <taxon>Chordata</taxon>
        <taxon>Craniata</taxon>
        <taxon>Vertebrata</taxon>
        <taxon>Euteleostomi</taxon>
        <taxon>Mammalia</taxon>
        <taxon>Eutheria</taxon>
        <taxon>Laurasiatheria</taxon>
        <taxon>Eulipotyphla</taxon>
        <taxon>Erinaceidae</taxon>
        <taxon>Erinaceinae</taxon>
        <taxon>Erinaceus</taxon>
    </lineage>
</organism>
<dbReference type="Pfam" id="PF00176">
    <property type="entry name" value="SNF2-rel_dom"/>
    <property type="match status" value="1"/>
</dbReference>
<dbReference type="InterPro" id="IPR049730">
    <property type="entry name" value="SNF2/RAD54-like_C"/>
</dbReference>
<feature type="domain" description="Helicase C-terminal" evidence="6">
    <location>
        <begin position="640"/>
        <end position="804"/>
    </location>
</feature>
<name>A0ABM3Y1L0_ERIEU</name>
<evidence type="ECO:0000256" key="2">
    <source>
        <dbReference type="ARBA" id="ARBA00022801"/>
    </source>
</evidence>
<evidence type="ECO:0000256" key="3">
    <source>
        <dbReference type="ARBA" id="ARBA00022806"/>
    </source>
</evidence>
<feature type="compositionally biased region" description="Polar residues" evidence="4">
    <location>
        <begin position="85"/>
        <end position="95"/>
    </location>
</feature>
<dbReference type="Gene3D" id="3.40.50.10810">
    <property type="entry name" value="Tandem AAA-ATPase domain"/>
    <property type="match status" value="1"/>
</dbReference>
<feature type="compositionally biased region" description="Basic and acidic residues" evidence="4">
    <location>
        <begin position="100"/>
        <end position="109"/>
    </location>
</feature>
<protein>
    <submittedName>
        <fullName evidence="8">DNA repair and recombination protein RAD54B isoform X1</fullName>
    </submittedName>
</protein>
<dbReference type="Proteomes" id="UP001652624">
    <property type="component" value="Chromosome 1"/>
</dbReference>
<dbReference type="InterPro" id="IPR050496">
    <property type="entry name" value="SNF2_RAD54_helicase_repair"/>
</dbReference>
<keyword evidence="3" id="KW-0067">ATP-binding</keyword>
<keyword evidence="7" id="KW-1185">Reference proteome</keyword>
<evidence type="ECO:0000256" key="1">
    <source>
        <dbReference type="ARBA" id="ARBA00007025"/>
    </source>
</evidence>
<dbReference type="InterPro" id="IPR000330">
    <property type="entry name" value="SNF2_N"/>
</dbReference>
<dbReference type="Gene3D" id="1.20.120.850">
    <property type="entry name" value="SWI2/SNF2 ATPases, N-terminal domain"/>
    <property type="match status" value="1"/>
</dbReference>
<dbReference type="PANTHER" id="PTHR45629:SF7">
    <property type="entry name" value="DNA EXCISION REPAIR PROTEIN ERCC-6-RELATED"/>
    <property type="match status" value="1"/>
</dbReference>
<keyword evidence="3" id="KW-0347">Helicase</keyword>
<dbReference type="InterPro" id="IPR027417">
    <property type="entry name" value="P-loop_NTPase"/>
</dbReference>
<evidence type="ECO:0000259" key="6">
    <source>
        <dbReference type="PROSITE" id="PS51194"/>
    </source>
</evidence>
<dbReference type="RefSeq" id="XP_060054952.1">
    <property type="nucleotide sequence ID" value="XM_060198969.1"/>
</dbReference>
<dbReference type="CDD" id="cd18793">
    <property type="entry name" value="SF2_C_SNF"/>
    <property type="match status" value="1"/>
</dbReference>
<gene>
    <name evidence="8" type="primary">RAD54B</name>
</gene>
<evidence type="ECO:0000259" key="5">
    <source>
        <dbReference type="PROSITE" id="PS51192"/>
    </source>
</evidence>
<sequence length="904" mass="102587">MRRSAAPSQLQGNSLKRPKFIPPGKSNTDANEEIIKVNSDTKLFEDAANKTTFFQSQNESRICLLPKEGSDREMVKRIDRCSLRPSSITTLDPPQTNHPPYKEKTEYKGQNEEPDSLVKYFSVVWCKASKKKHKKWEGDAVLIVKGKSLTLKDLEGKDIAKGTGYKFKELEKIAEGQTFMIGGKEIEIMGIISPDDFSSGRCFQLGGGSHAVSNSQAAKMCFSNPFKSVCKSSSKENRQKSIENCKPRHDPYAPNSLVMLRPDNNHQWIFNKNCYPVVDVVTDPHLVCHLRPHQKEGILFLYECVMGMRVNGRYGAILADEMGLGKTLQCISLIWTLQCQGPYGGKPIIKKTLIVTPGSLVNNWRKEFQKWLGSERIKIFTVDPDHKIEEFIKCPFYSILIISYEMLLRSLEQIKSIKFDLLICDEGHRLKNSAIKTTTALISLCCEKRIILTGTPVQNDLQEFFALIDFVNPGILGSLSSYKKIYEEPIILSRQPSASEEEKELGEKRAAELTCLTGLFFLRRTQEVINKYLPPKIENVVFCRPGTLQIKLYQKLLNSQAVKFCLQGLLENSSHLVCIGALKKLCNHPCLLFSYIKEKECNSAWDENEERGLYEGLINVFPADYSPLMFTEKESGKLQVLSKLLAVIHELCPTEKVVLVSNYTQTLNILQEVCKRHGYAYTRLDGQTPISQRQKIVDGFNSKYSSDFIFLLSSKAGGVGLNLIGGSHLILYDIDWNPATDIQAMSRVWRDGQKHPVHIYRLLTTGTIEEKIYQRQISKQGLSGAVVDLAKTSEHIQFSVEELKNLFTLHENSHCITHDLLECDCIEEKDHTDDSLEKIPVYRNCQLGPNHQKYDSLKPLSMSQLKQWKHFSGDNSSLIDPFLEGIRENVSFFFQNITNQTTVM</sequence>
<dbReference type="PROSITE" id="PS51192">
    <property type="entry name" value="HELICASE_ATP_BIND_1"/>
    <property type="match status" value="1"/>
</dbReference>
<evidence type="ECO:0000313" key="8">
    <source>
        <dbReference type="RefSeq" id="XP_060054952.1"/>
    </source>
</evidence>
<reference evidence="8" key="2">
    <citation type="submission" date="2025-08" db="UniProtKB">
        <authorList>
            <consortium name="RefSeq"/>
        </authorList>
    </citation>
    <scope>IDENTIFICATION</scope>
</reference>
<dbReference type="PANTHER" id="PTHR45629">
    <property type="entry name" value="SNF2/RAD54 FAMILY MEMBER"/>
    <property type="match status" value="1"/>
</dbReference>
<dbReference type="InterPro" id="IPR001650">
    <property type="entry name" value="Helicase_C-like"/>
</dbReference>
<comment type="similarity">
    <text evidence="1">Belongs to the SNF2/RAD54 helicase family.</text>
</comment>
<dbReference type="InterPro" id="IPR014001">
    <property type="entry name" value="Helicase_ATP-bd"/>
</dbReference>